<proteinExistence type="predicted"/>
<protein>
    <recommendedName>
        <fullName evidence="1">Ubiquitin-like domain-containing protein</fullName>
    </recommendedName>
</protein>
<dbReference type="Gene3D" id="3.10.20.90">
    <property type="entry name" value="Phosphatidylinositol 3-kinase Catalytic Subunit, Chain A, domain 1"/>
    <property type="match status" value="1"/>
</dbReference>
<sequence length="187" mass="21009">MGFFFCWRRNAAVAAEGNDLAPPHSRHTPRDASRPVVDAHHPPALQHCAERTVAVAAGAAEEPDAFRVTVRRGNGVEYEVVVRPTLTCEELQRILSKVIRLPPFALRLIHKRKILLPHATMEDAEVTPGVTMYMVVVMDGATKWKEEPPPSPTPRSNHSHYHLFHRRLQRSNSHDDWDTISVAPGPE</sequence>
<dbReference type="EMBL" id="JBGBPQ010000012">
    <property type="protein sequence ID" value="KAL1514446.1"/>
    <property type="molecule type" value="Genomic_DNA"/>
</dbReference>
<evidence type="ECO:0000313" key="2">
    <source>
        <dbReference type="EMBL" id="KAL1514446.1"/>
    </source>
</evidence>
<dbReference type="PROSITE" id="PS50053">
    <property type="entry name" value="UBIQUITIN_2"/>
    <property type="match status" value="1"/>
</dbReference>
<keyword evidence="3" id="KW-1185">Reference proteome</keyword>
<comment type="caution">
    <text evidence="2">The sequence shown here is derived from an EMBL/GenBank/DDBJ whole genome shotgun (WGS) entry which is preliminary data.</text>
</comment>
<feature type="domain" description="Ubiquitin-like" evidence="1">
    <location>
        <begin position="66"/>
        <end position="141"/>
    </location>
</feature>
<evidence type="ECO:0000313" key="3">
    <source>
        <dbReference type="Proteomes" id="UP001515480"/>
    </source>
</evidence>
<dbReference type="InterPro" id="IPR000626">
    <property type="entry name" value="Ubiquitin-like_dom"/>
</dbReference>
<reference evidence="2 3" key="1">
    <citation type="journal article" date="2024" name="Science">
        <title>Giant polyketide synthase enzymes in the biosynthesis of giant marine polyether toxins.</title>
        <authorList>
            <person name="Fallon T.R."/>
            <person name="Shende V.V."/>
            <person name="Wierzbicki I.H."/>
            <person name="Pendleton A.L."/>
            <person name="Watervoot N.F."/>
            <person name="Auber R.P."/>
            <person name="Gonzalez D.J."/>
            <person name="Wisecaver J.H."/>
            <person name="Moore B.S."/>
        </authorList>
    </citation>
    <scope>NUCLEOTIDE SEQUENCE [LARGE SCALE GENOMIC DNA]</scope>
    <source>
        <strain evidence="2 3">12B1</strain>
    </source>
</reference>
<gene>
    <name evidence="2" type="ORF">AB1Y20_003545</name>
</gene>
<dbReference type="InterPro" id="IPR029071">
    <property type="entry name" value="Ubiquitin-like_domsf"/>
</dbReference>
<dbReference type="AlphaFoldDB" id="A0AB34J6X2"/>
<dbReference type="Proteomes" id="UP001515480">
    <property type="component" value="Unassembled WGS sequence"/>
</dbReference>
<dbReference type="SMART" id="SM00213">
    <property type="entry name" value="UBQ"/>
    <property type="match status" value="1"/>
</dbReference>
<dbReference type="CDD" id="cd17039">
    <property type="entry name" value="Ubl_ubiquitin_like"/>
    <property type="match status" value="1"/>
</dbReference>
<evidence type="ECO:0000259" key="1">
    <source>
        <dbReference type="PROSITE" id="PS50053"/>
    </source>
</evidence>
<organism evidence="2 3">
    <name type="scientific">Prymnesium parvum</name>
    <name type="common">Toxic golden alga</name>
    <dbReference type="NCBI Taxonomy" id="97485"/>
    <lineage>
        <taxon>Eukaryota</taxon>
        <taxon>Haptista</taxon>
        <taxon>Haptophyta</taxon>
        <taxon>Prymnesiophyceae</taxon>
        <taxon>Prymnesiales</taxon>
        <taxon>Prymnesiaceae</taxon>
        <taxon>Prymnesium</taxon>
    </lineage>
</organism>
<name>A0AB34J6X2_PRYPA</name>
<accession>A0AB34J6X2</accession>
<dbReference type="SUPFAM" id="SSF54236">
    <property type="entry name" value="Ubiquitin-like"/>
    <property type="match status" value="1"/>
</dbReference>